<accession>A0A7S3VKV4</accession>
<organism evidence="1">
    <name type="scientific">Dunaliella tertiolecta</name>
    <name type="common">Green alga</name>
    <dbReference type="NCBI Taxonomy" id="3047"/>
    <lineage>
        <taxon>Eukaryota</taxon>
        <taxon>Viridiplantae</taxon>
        <taxon>Chlorophyta</taxon>
        <taxon>core chlorophytes</taxon>
        <taxon>Chlorophyceae</taxon>
        <taxon>CS clade</taxon>
        <taxon>Chlamydomonadales</taxon>
        <taxon>Dunaliellaceae</taxon>
        <taxon>Dunaliella</taxon>
    </lineage>
</organism>
<proteinExistence type="predicted"/>
<gene>
    <name evidence="1" type="ORF">DTER00134_LOCUS6442</name>
</gene>
<sequence>MGPERALVGAGGVCVCECVCACKCVYTYLECIKVFAGGPFDGLPGPASGMILSGYVKHHKAGCPSGEALRWRSSRLPAIMQPRVDCEHLSLWEGATRESE</sequence>
<dbReference type="AlphaFoldDB" id="A0A7S3VKV4"/>
<dbReference type="EMBL" id="HBIP01011474">
    <property type="protein sequence ID" value="CAE0491369.1"/>
    <property type="molecule type" value="Transcribed_RNA"/>
</dbReference>
<name>A0A7S3VKV4_DUNTE</name>
<protein>
    <submittedName>
        <fullName evidence="1">Uncharacterized protein</fullName>
    </submittedName>
</protein>
<reference evidence="1" key="1">
    <citation type="submission" date="2021-01" db="EMBL/GenBank/DDBJ databases">
        <authorList>
            <person name="Corre E."/>
            <person name="Pelletier E."/>
            <person name="Niang G."/>
            <person name="Scheremetjew M."/>
            <person name="Finn R."/>
            <person name="Kale V."/>
            <person name="Holt S."/>
            <person name="Cochrane G."/>
            <person name="Meng A."/>
            <person name="Brown T."/>
            <person name="Cohen L."/>
        </authorList>
    </citation>
    <scope>NUCLEOTIDE SEQUENCE</scope>
    <source>
        <strain evidence="1">CCMP1320</strain>
    </source>
</reference>
<evidence type="ECO:0000313" key="1">
    <source>
        <dbReference type="EMBL" id="CAE0491369.1"/>
    </source>
</evidence>